<accession>A0A0B6ALY8</accession>
<dbReference type="Gene3D" id="3.90.550.10">
    <property type="entry name" value="Spore Coat Polysaccharide Biosynthesis Protein SpsA, Chain A"/>
    <property type="match status" value="1"/>
</dbReference>
<dbReference type="InterPro" id="IPR029070">
    <property type="entry name" value="Chitinase_insertion_sf"/>
</dbReference>
<feature type="compositionally biased region" description="Basic and acidic residues" evidence="4">
    <location>
        <begin position="11"/>
        <end position="20"/>
    </location>
</feature>
<sequence>MQTTRFNKKNRRDEKTAGSHTDKSKKKFIFETSSLKRWHIIISLFILLIIFTLFSAFVSGLSLHFNPVLPTWGTEEKNEFSTIYPSDNDSGRLSSFSEDESHKKFLENRIVNKEDFYAFYVNWDKNSERSLKNNIDQIDVLVPQWFSLNSNLELKSSVQKDIGDFAKKHPTKVLPLLTNESNGKWDEQTVHRLLQSPQEQSKLIHNLHRQIKENGYDGINIDFENIKSSDRELLTDFMKKLYTAFHEDGLMVTMDVPPANKAFDYSRLEQYNDRMILMMYDEHFQSPGPIASFSWYQNNLSKSLKDKMIVSLGNYGYDWDEKSKQGGKVVSFEDVMRMAQKAHLNVEWDDKSKTPYVNYKDGTGTHELWFLDSVTFYNQWKAASTSGAKGVALWRLGTEDPSVWDVVKGHKVSEIQTVKNGEIAYNYGEGSILHAKTEASPGERRFAFDSKGFISGEEYTAMPQAPEIERLSKIFNKEIVLTFDDGPDPEYTEKILKILKAHDVKATFFMIGENAVFHQDIVKEVYKDGHEIGNHTFSHPNTINISNNQLKYEVNATERIIQGITGHSSILYRPPYGDNQNIYNGYDETVYDPASFQKMADTTKMGYITVNYDIDSSDWKAKNSKEIVNRVMKQAENGDIILLHDGGGNREATVEALPQIIEKLQARGYTFVTAGDLTNKSRESTMPAVLKAENPIIQNIKLILANIAALHTVFFVLFYGTLIVFTLRLLIVFYLALKHKRKADKLHFDASYQPLVSVVIAAYNEENVISRTIKSVLKSSYQNLEIIMVDDGSTDGTSKAVTEDFRDNDKFHLLRKKNGGKAAAINLGIQKAEGEIIVSIDADTIISPDAISLMVRHFNDKKVGAVSGNIKVGNVRNLLTTWQHIEYVSGFNLEKRAFSMLNCVTVVPGAIGAWRKKLVQELGYFTADTLAEDTDMSLRILRSDYKISIEEKASAYTEAPEKRKDFLKQRHRWNFGTLQCLWKHKRAFGGRKHKALGFMALPNMLLFQFIFPLFAPFLDLLFVLRLCTGDVKHSVLLYGCYFIVDFLVCLVAFRLERISSKPLVALVIQRIVYRYLLLWVAWKAVLAALKGTRVGWNKLKRSGNLQVTRDSSTERTG</sequence>
<evidence type="ECO:0000259" key="7">
    <source>
        <dbReference type="PROSITE" id="PS51910"/>
    </source>
</evidence>
<feature type="transmembrane region" description="Helical" evidence="5">
    <location>
        <begin position="713"/>
        <end position="737"/>
    </location>
</feature>
<dbReference type="Pfam" id="PF00704">
    <property type="entry name" value="Glyco_hydro_18"/>
    <property type="match status" value="1"/>
</dbReference>
<dbReference type="PANTHER" id="PTHR43630">
    <property type="entry name" value="POLY-BETA-1,6-N-ACETYL-D-GLUCOSAMINE SYNTHASE"/>
    <property type="match status" value="1"/>
</dbReference>
<feature type="compositionally biased region" description="Basic residues" evidence="4">
    <location>
        <begin position="1"/>
        <end position="10"/>
    </location>
</feature>
<dbReference type="EMBL" id="CP009920">
    <property type="protein sequence ID" value="AJI21633.1"/>
    <property type="molecule type" value="Genomic_DNA"/>
</dbReference>
<dbReference type="SUPFAM" id="SSF51445">
    <property type="entry name" value="(Trans)glycosidases"/>
    <property type="match status" value="1"/>
</dbReference>
<dbReference type="InterPro" id="IPR029044">
    <property type="entry name" value="Nucleotide-diphossugar_trans"/>
</dbReference>
<feature type="domain" description="GH18" evidence="7">
    <location>
        <begin position="114"/>
        <end position="414"/>
    </location>
</feature>
<name>A0A0B6ALY8_PRIM2</name>
<dbReference type="SUPFAM" id="SSF53448">
    <property type="entry name" value="Nucleotide-diphospho-sugar transferases"/>
    <property type="match status" value="1"/>
</dbReference>
<proteinExistence type="inferred from homology"/>
<dbReference type="GO" id="GO:0016810">
    <property type="term" value="F:hydrolase activity, acting on carbon-nitrogen (but not peptide) bonds"/>
    <property type="evidence" value="ECO:0007669"/>
    <property type="project" value="InterPro"/>
</dbReference>
<evidence type="ECO:0000256" key="2">
    <source>
        <dbReference type="ARBA" id="ARBA00022676"/>
    </source>
</evidence>
<evidence type="ECO:0000256" key="1">
    <source>
        <dbReference type="ARBA" id="ARBA00006739"/>
    </source>
</evidence>
<dbReference type="Pfam" id="PF00535">
    <property type="entry name" value="Glycos_transf_2"/>
    <property type="match status" value="1"/>
</dbReference>
<feature type="domain" description="NodB homology" evidence="6">
    <location>
        <begin position="477"/>
        <end position="672"/>
    </location>
</feature>
<reference evidence="8 9" key="1">
    <citation type="journal article" date="2015" name="Genome Announc.">
        <title>Complete genome sequences for 35 biothreat assay-relevant bacillus species.</title>
        <authorList>
            <person name="Johnson S.L."/>
            <person name="Daligault H.E."/>
            <person name="Davenport K.W."/>
            <person name="Jaissle J."/>
            <person name="Frey K.G."/>
            <person name="Ladner J.T."/>
            <person name="Broomall S.M."/>
            <person name="Bishop-Lilly K.A."/>
            <person name="Bruce D.C."/>
            <person name="Gibbons H.S."/>
            <person name="Coyne S.R."/>
            <person name="Lo C.C."/>
            <person name="Meincke L."/>
            <person name="Munk A.C."/>
            <person name="Koroleva G.I."/>
            <person name="Rosenzweig C.N."/>
            <person name="Palacios G.F."/>
            <person name="Redden C.L."/>
            <person name="Minogue T.D."/>
            <person name="Chain P.S."/>
        </authorList>
    </citation>
    <scope>NUCLEOTIDE SEQUENCE [LARGE SCALE GENOMIC DNA]</scope>
    <source>
        <strain evidence="9">ATCC 14581 / DSM 32 / JCM 2506 / NBRC 15308 / NCIMB 9376 / NCTC 10342 / NRRL B-14308 / VKM B-512</strain>
    </source>
</reference>
<dbReference type="InterPro" id="IPR001223">
    <property type="entry name" value="Glyco_hydro18_cat"/>
</dbReference>
<dbReference type="InterPro" id="IPR017853">
    <property type="entry name" value="GH"/>
</dbReference>
<keyword evidence="5" id="KW-0472">Membrane</keyword>
<dbReference type="GeneID" id="93642246"/>
<dbReference type="InterPro" id="IPR011583">
    <property type="entry name" value="Chitinase_II/V-like_cat"/>
</dbReference>
<evidence type="ECO:0000256" key="4">
    <source>
        <dbReference type="SAM" id="MobiDB-lite"/>
    </source>
</evidence>
<evidence type="ECO:0000259" key="6">
    <source>
        <dbReference type="PROSITE" id="PS51677"/>
    </source>
</evidence>
<dbReference type="Gene3D" id="3.10.50.10">
    <property type="match status" value="1"/>
</dbReference>
<dbReference type="CDD" id="cd06423">
    <property type="entry name" value="CESA_like"/>
    <property type="match status" value="1"/>
</dbReference>
<dbReference type="InterPro" id="IPR011330">
    <property type="entry name" value="Glyco_hydro/deAcase_b/a-brl"/>
</dbReference>
<feature type="transmembrane region" description="Helical" evidence="5">
    <location>
        <begin position="995"/>
        <end position="1015"/>
    </location>
</feature>
<dbReference type="Proteomes" id="UP000031829">
    <property type="component" value="Chromosome"/>
</dbReference>
<evidence type="ECO:0000256" key="3">
    <source>
        <dbReference type="ARBA" id="ARBA00022679"/>
    </source>
</evidence>
<dbReference type="GO" id="GO:0016757">
    <property type="term" value="F:glycosyltransferase activity"/>
    <property type="evidence" value="ECO:0007669"/>
    <property type="project" value="UniProtKB-KW"/>
</dbReference>
<dbReference type="RefSeq" id="WP_158319976.1">
    <property type="nucleotide sequence ID" value="NZ_BCVB01000005.1"/>
</dbReference>
<dbReference type="GO" id="GO:0005975">
    <property type="term" value="P:carbohydrate metabolic process"/>
    <property type="evidence" value="ECO:0007669"/>
    <property type="project" value="InterPro"/>
</dbReference>
<dbReference type="Gene3D" id="3.20.20.80">
    <property type="entry name" value="Glycosidases"/>
    <property type="match status" value="1"/>
</dbReference>
<protein>
    <submittedName>
        <fullName evidence="8">Glycosyl hydrolases 18 family protein</fullName>
    </submittedName>
</protein>
<dbReference type="SMART" id="SM00636">
    <property type="entry name" value="Glyco_18"/>
    <property type="match status" value="1"/>
</dbReference>
<dbReference type="GO" id="GO:0008061">
    <property type="term" value="F:chitin binding"/>
    <property type="evidence" value="ECO:0007669"/>
    <property type="project" value="InterPro"/>
</dbReference>
<keyword evidence="2" id="KW-0328">Glycosyltransferase</keyword>
<comment type="similarity">
    <text evidence="1">Belongs to the glycosyltransferase 2 family.</text>
</comment>
<keyword evidence="3" id="KW-0808">Transferase</keyword>
<dbReference type="AlphaFoldDB" id="A0A0B6ALY8"/>
<dbReference type="SUPFAM" id="SSF88713">
    <property type="entry name" value="Glycoside hydrolase/deacetylase"/>
    <property type="match status" value="1"/>
</dbReference>
<dbReference type="PROSITE" id="PS51677">
    <property type="entry name" value="NODB"/>
    <property type="match status" value="1"/>
</dbReference>
<dbReference type="InterPro" id="IPR001173">
    <property type="entry name" value="Glyco_trans_2-like"/>
</dbReference>
<organism evidence="8 9">
    <name type="scientific">Priestia megaterium (strain ATCC 14581 / DSM 32 / CCUG 1817 / JCM 2506 / NBRC 15308 / NCIMB 9376 / NCTC 10342 / NRRL B-14308 / VKM B-512 / Ford 19)</name>
    <name type="common">Bacillus megaterium</name>
    <dbReference type="NCBI Taxonomy" id="1348623"/>
    <lineage>
        <taxon>Bacteria</taxon>
        <taxon>Bacillati</taxon>
        <taxon>Bacillota</taxon>
        <taxon>Bacilli</taxon>
        <taxon>Bacillales</taxon>
        <taxon>Bacillaceae</taxon>
        <taxon>Priestia</taxon>
    </lineage>
</organism>
<dbReference type="PANTHER" id="PTHR43630:SF1">
    <property type="entry name" value="POLY-BETA-1,6-N-ACETYL-D-GLUCOSAMINE SYNTHASE"/>
    <property type="match status" value="1"/>
</dbReference>
<dbReference type="Pfam" id="PF01522">
    <property type="entry name" value="Polysacc_deac_1"/>
    <property type="match status" value="1"/>
</dbReference>
<dbReference type="InterPro" id="IPR002509">
    <property type="entry name" value="NODB_dom"/>
</dbReference>
<feature type="transmembrane region" description="Helical" evidence="5">
    <location>
        <begin position="1076"/>
        <end position="1096"/>
    </location>
</feature>
<dbReference type="Gene3D" id="3.20.20.370">
    <property type="entry name" value="Glycoside hydrolase/deacetylase"/>
    <property type="match status" value="1"/>
</dbReference>
<dbReference type="PROSITE" id="PS51910">
    <property type="entry name" value="GH18_2"/>
    <property type="match status" value="1"/>
</dbReference>
<feature type="region of interest" description="Disordered" evidence="4">
    <location>
        <begin position="1"/>
        <end position="20"/>
    </location>
</feature>
<keyword evidence="5" id="KW-0812">Transmembrane</keyword>
<evidence type="ECO:0000313" key="8">
    <source>
        <dbReference type="EMBL" id="AJI21633.1"/>
    </source>
</evidence>
<keyword evidence="5" id="KW-1133">Transmembrane helix</keyword>
<feature type="transmembrane region" description="Helical" evidence="5">
    <location>
        <begin position="1035"/>
        <end position="1055"/>
    </location>
</feature>
<evidence type="ECO:0000313" key="9">
    <source>
        <dbReference type="Proteomes" id="UP000031829"/>
    </source>
</evidence>
<feature type="transmembrane region" description="Helical" evidence="5">
    <location>
        <begin position="40"/>
        <end position="61"/>
    </location>
</feature>
<dbReference type="KEGG" id="bmeg:BG04_4232"/>
<gene>
    <name evidence="8" type="ORF">BG04_4232</name>
</gene>
<evidence type="ECO:0000256" key="5">
    <source>
        <dbReference type="SAM" id="Phobius"/>
    </source>
</evidence>
<dbReference type="HOGENOM" id="CLU_009182_0_0_9"/>
<keyword evidence="8" id="KW-0378">Hydrolase</keyword>